<dbReference type="SUPFAM" id="SSF52172">
    <property type="entry name" value="CheY-like"/>
    <property type="match status" value="1"/>
</dbReference>
<dbReference type="Pfam" id="PF04397">
    <property type="entry name" value="LytTR"/>
    <property type="match status" value="1"/>
</dbReference>
<evidence type="ECO:0000259" key="4">
    <source>
        <dbReference type="PROSITE" id="PS50110"/>
    </source>
</evidence>
<dbReference type="InterPro" id="IPR001789">
    <property type="entry name" value="Sig_transdc_resp-reg_receiver"/>
</dbReference>
<comment type="caution">
    <text evidence="6">The sequence shown here is derived from an EMBL/GenBank/DDBJ whole genome shotgun (WGS) entry which is preliminary data.</text>
</comment>
<evidence type="ECO:0000313" key="6">
    <source>
        <dbReference type="EMBL" id="MBS7528363.1"/>
    </source>
</evidence>
<evidence type="ECO:0000313" key="7">
    <source>
        <dbReference type="Proteomes" id="UP000746471"/>
    </source>
</evidence>
<sequence length="251" mass="29677">MNKDALKWVLIVEDDKRQSESLSKMVQSVAERINVLTAVNHREALEIARREHIDLFFLDIDLEDHENGYELAEHLRKESKYELTWMVFLTINPKYELKAYKKVHCYEYVMKPYKKEYIQTLVERLLFPPNTKVEQSRQSFIMVEIEHLQVKIFVNEIIFVEARGRSVEIVTVRGVYTANYTPLKKIVNLLACETAFIKTHRSFVVNVNYIESIRKVTNKQYEVHFINGGRFALLSVKHKEAIERRLLENNG</sequence>
<evidence type="ECO:0000256" key="3">
    <source>
        <dbReference type="PROSITE-ProRule" id="PRU00169"/>
    </source>
</evidence>
<evidence type="ECO:0000256" key="1">
    <source>
        <dbReference type="ARBA" id="ARBA00018672"/>
    </source>
</evidence>
<feature type="modified residue" description="4-aspartylphosphate" evidence="3">
    <location>
        <position position="59"/>
    </location>
</feature>
<keyword evidence="7" id="KW-1185">Reference proteome</keyword>
<evidence type="ECO:0000259" key="5">
    <source>
        <dbReference type="PROSITE" id="PS50930"/>
    </source>
</evidence>
<dbReference type="SMART" id="SM00448">
    <property type="entry name" value="REC"/>
    <property type="match status" value="1"/>
</dbReference>
<accession>A0ABS5PTE8</accession>
<dbReference type="Gene3D" id="3.40.50.2300">
    <property type="match status" value="1"/>
</dbReference>
<name>A0ABS5PTE8_9FIRM</name>
<dbReference type="InterPro" id="IPR007492">
    <property type="entry name" value="LytTR_DNA-bd_dom"/>
</dbReference>
<keyword evidence="3" id="KW-0597">Phosphoprotein</keyword>
<comment type="function">
    <text evidence="2">May play the central regulatory role in sporulation. It may be an element of the effector pathway responsible for the activation of sporulation genes in response to nutritional stress. Spo0A may act in concert with spo0H (a sigma factor) to control the expression of some genes that are critical to the sporulation process.</text>
</comment>
<evidence type="ECO:0000256" key="2">
    <source>
        <dbReference type="ARBA" id="ARBA00024867"/>
    </source>
</evidence>
<dbReference type="PANTHER" id="PTHR37299">
    <property type="entry name" value="TRANSCRIPTIONAL REGULATOR-RELATED"/>
    <property type="match status" value="1"/>
</dbReference>
<reference evidence="6 7" key="1">
    <citation type="submission" date="2021-05" db="EMBL/GenBank/DDBJ databases">
        <title>Fusibacter ferrireducens sp. nov., an anaerobic, sulfur- and Fe-reducing bacterium isolated from the mangrove sediment.</title>
        <authorList>
            <person name="Qiu D."/>
        </authorList>
    </citation>
    <scope>NUCLEOTIDE SEQUENCE [LARGE SCALE GENOMIC DNA]</scope>
    <source>
        <strain evidence="6 7">DSM 12116</strain>
    </source>
</reference>
<dbReference type="PANTHER" id="PTHR37299:SF1">
    <property type="entry name" value="STAGE 0 SPORULATION PROTEIN A HOMOLOG"/>
    <property type="match status" value="1"/>
</dbReference>
<dbReference type="InterPro" id="IPR011006">
    <property type="entry name" value="CheY-like_superfamily"/>
</dbReference>
<dbReference type="Proteomes" id="UP000746471">
    <property type="component" value="Unassembled WGS sequence"/>
</dbReference>
<dbReference type="InterPro" id="IPR046947">
    <property type="entry name" value="LytR-like"/>
</dbReference>
<dbReference type="Pfam" id="PF00072">
    <property type="entry name" value="Response_reg"/>
    <property type="match status" value="1"/>
</dbReference>
<protein>
    <recommendedName>
        <fullName evidence="1">Stage 0 sporulation protein A homolog</fullName>
    </recommendedName>
</protein>
<dbReference type="SMART" id="SM00850">
    <property type="entry name" value="LytTR"/>
    <property type="match status" value="1"/>
</dbReference>
<gene>
    <name evidence="6" type="ORF">KHM83_16865</name>
</gene>
<feature type="domain" description="Response regulatory" evidence="4">
    <location>
        <begin position="8"/>
        <end position="126"/>
    </location>
</feature>
<dbReference type="EMBL" id="JAHBCL010000038">
    <property type="protein sequence ID" value="MBS7528363.1"/>
    <property type="molecule type" value="Genomic_DNA"/>
</dbReference>
<feature type="domain" description="HTH LytTR-type" evidence="5">
    <location>
        <begin position="141"/>
        <end position="248"/>
    </location>
</feature>
<proteinExistence type="predicted"/>
<dbReference type="Gene3D" id="2.40.50.1020">
    <property type="entry name" value="LytTr DNA-binding domain"/>
    <property type="match status" value="1"/>
</dbReference>
<dbReference type="RefSeq" id="WP_213238223.1">
    <property type="nucleotide sequence ID" value="NZ_JAHBCL010000038.1"/>
</dbReference>
<dbReference type="PROSITE" id="PS50110">
    <property type="entry name" value="RESPONSE_REGULATORY"/>
    <property type="match status" value="1"/>
</dbReference>
<dbReference type="PROSITE" id="PS50930">
    <property type="entry name" value="HTH_LYTTR"/>
    <property type="match status" value="1"/>
</dbReference>
<organism evidence="6 7">
    <name type="scientific">Fusibacter paucivorans</name>
    <dbReference type="NCBI Taxonomy" id="76009"/>
    <lineage>
        <taxon>Bacteria</taxon>
        <taxon>Bacillati</taxon>
        <taxon>Bacillota</taxon>
        <taxon>Clostridia</taxon>
        <taxon>Eubacteriales</taxon>
        <taxon>Eubacteriales Family XII. Incertae Sedis</taxon>
        <taxon>Fusibacter</taxon>
    </lineage>
</organism>